<dbReference type="GO" id="GO:0005886">
    <property type="term" value="C:plasma membrane"/>
    <property type="evidence" value="ECO:0007669"/>
    <property type="project" value="UniProtKB-SubCell"/>
</dbReference>
<dbReference type="GO" id="GO:0051453">
    <property type="term" value="P:regulation of intracellular pH"/>
    <property type="evidence" value="ECO:0007669"/>
    <property type="project" value="TreeGrafter"/>
</dbReference>
<evidence type="ECO:0000256" key="3">
    <source>
        <dbReference type="ARBA" id="ARBA00022475"/>
    </source>
</evidence>
<feature type="transmembrane region" description="Helical" evidence="10">
    <location>
        <begin position="239"/>
        <end position="255"/>
    </location>
</feature>
<protein>
    <submittedName>
        <fullName evidence="12">Sodium:proton antiporter</fullName>
    </submittedName>
</protein>
<comment type="subcellular location">
    <subcellularLocation>
        <location evidence="1">Cell membrane</location>
        <topology evidence="1">Multi-pass membrane protein</topology>
    </subcellularLocation>
</comment>
<accession>A0A6N8CMQ8</accession>
<dbReference type="PANTHER" id="PTHR10110:SF86">
    <property type="entry name" value="SODIUM_HYDROGEN EXCHANGER 7"/>
    <property type="match status" value="1"/>
</dbReference>
<evidence type="ECO:0000259" key="11">
    <source>
        <dbReference type="Pfam" id="PF00999"/>
    </source>
</evidence>
<feature type="transmembrane region" description="Helical" evidence="10">
    <location>
        <begin position="6"/>
        <end position="24"/>
    </location>
</feature>
<evidence type="ECO:0000256" key="1">
    <source>
        <dbReference type="ARBA" id="ARBA00004651"/>
    </source>
</evidence>
<dbReference type="PANTHER" id="PTHR10110">
    <property type="entry name" value="SODIUM/HYDROGEN EXCHANGER"/>
    <property type="match status" value="1"/>
</dbReference>
<keyword evidence="5 10" id="KW-1133">Transmembrane helix</keyword>
<evidence type="ECO:0000256" key="2">
    <source>
        <dbReference type="ARBA" id="ARBA00022448"/>
    </source>
</evidence>
<feature type="transmembrane region" description="Helical" evidence="10">
    <location>
        <begin position="180"/>
        <end position="204"/>
    </location>
</feature>
<evidence type="ECO:0000313" key="13">
    <source>
        <dbReference type="Proteomes" id="UP000440978"/>
    </source>
</evidence>
<feature type="transmembrane region" description="Helical" evidence="10">
    <location>
        <begin position="84"/>
        <end position="106"/>
    </location>
</feature>
<dbReference type="EMBL" id="WNHB01000006">
    <property type="protein sequence ID" value="MTT31359.1"/>
    <property type="molecule type" value="Genomic_DNA"/>
</dbReference>
<dbReference type="OrthoDB" id="9809206at2"/>
<keyword evidence="8 10" id="KW-0472">Membrane</keyword>
<feature type="transmembrane region" description="Helical" evidence="10">
    <location>
        <begin position="276"/>
        <end position="297"/>
    </location>
</feature>
<dbReference type="GO" id="GO:0015385">
    <property type="term" value="F:sodium:proton antiporter activity"/>
    <property type="evidence" value="ECO:0007669"/>
    <property type="project" value="InterPro"/>
</dbReference>
<feature type="transmembrane region" description="Helical" evidence="10">
    <location>
        <begin position="151"/>
        <end position="174"/>
    </location>
</feature>
<dbReference type="Gene3D" id="6.10.140.1330">
    <property type="match status" value="1"/>
</dbReference>
<feature type="transmembrane region" description="Helical" evidence="10">
    <location>
        <begin position="368"/>
        <end position="393"/>
    </location>
</feature>
<dbReference type="GO" id="GO:0098719">
    <property type="term" value="P:sodium ion import across plasma membrane"/>
    <property type="evidence" value="ECO:0007669"/>
    <property type="project" value="TreeGrafter"/>
</dbReference>
<feature type="transmembrane region" description="Helical" evidence="10">
    <location>
        <begin position="55"/>
        <end position="72"/>
    </location>
</feature>
<keyword evidence="7" id="KW-0406">Ion transport</keyword>
<evidence type="ECO:0000256" key="6">
    <source>
        <dbReference type="ARBA" id="ARBA00023053"/>
    </source>
</evidence>
<dbReference type="InterPro" id="IPR018422">
    <property type="entry name" value="Cation/H_exchanger_CPA1"/>
</dbReference>
<keyword evidence="9" id="KW-0739">Sodium transport</keyword>
<dbReference type="InterPro" id="IPR006153">
    <property type="entry name" value="Cation/H_exchanger_TM"/>
</dbReference>
<feature type="transmembrane region" description="Helical" evidence="10">
    <location>
        <begin position="31"/>
        <end position="49"/>
    </location>
</feature>
<evidence type="ECO:0000256" key="7">
    <source>
        <dbReference type="ARBA" id="ARBA00023065"/>
    </source>
</evidence>
<sequence length="688" mass="78679">MTFLLALFIFFTVIIVATILNRQIPAIPSAICQIILGAVVSFLPLHLSFDFDPNLFLICIIAPLLFSDAWHASPREMWKYKFPIILMALGLVFTTVLLVGLIIHWLIPAMPIAVSFALAAILSPTDNVAMKSITKGLPLPKGMMPVLEGESLLNDAAGIVSFKVALAAALTGVFTIHGAIVNFLFISFGGIIVGMILGYTVLKLRLVLHKYEFEEVPMIVLIQILTPFIIYYISEELHVSGILAVVAAGIMHAIEKDRLRRTTPNLQIVSTNTWTFFGYTLNSFVFVLLGFLLPNVFRNLFKEDNFGQVILMTFLIALLLFIIRFLWIFSLHQWFGKEGTNPFIKIKSSKVQVKLDPMMSEKFSRLRYAFIGATCGINGTITLTIALSIPYKLSNGAPFPLRNTILFIAAGVILLSLLFAAITLPLMLKRPKESQKGKMTFHEANRLMLQRTISLLNKKQSDDNQLALNHVIKDIKEQLLYTEQGINHSQSAQRIKKLYFLSYQAEQDKLLALAREKKISPNLQEAYIVYLQKREQFEQLPDFYRFWLNIRYFFKKRKSIRNIDQEDNIDINDDLAIYKHFRDTQKIVLNAALNAIKKYRTQANQKEAEFIRQKYERDIQLLELTPEQEDQFNRQFHDILILVIRMKRDIVQDMLDNEEITPEIGLALRENINFDEIQIVNHTSADEA</sequence>
<keyword evidence="6" id="KW-0915">Sodium</keyword>
<evidence type="ECO:0000256" key="10">
    <source>
        <dbReference type="SAM" id="Phobius"/>
    </source>
</evidence>
<name>A0A6N8CMQ8_9BACI</name>
<keyword evidence="13" id="KW-1185">Reference proteome</keyword>
<proteinExistence type="predicted"/>
<evidence type="ECO:0000256" key="9">
    <source>
        <dbReference type="ARBA" id="ARBA00023201"/>
    </source>
</evidence>
<dbReference type="GO" id="GO:0015386">
    <property type="term" value="F:potassium:proton antiporter activity"/>
    <property type="evidence" value="ECO:0007669"/>
    <property type="project" value="TreeGrafter"/>
</dbReference>
<evidence type="ECO:0000256" key="8">
    <source>
        <dbReference type="ARBA" id="ARBA00023136"/>
    </source>
</evidence>
<comment type="caution">
    <text evidence="12">The sequence shown here is derived from an EMBL/GenBank/DDBJ whole genome shotgun (WGS) entry which is preliminary data.</text>
</comment>
<feature type="domain" description="Cation/H+ exchanger transmembrane" evidence="11">
    <location>
        <begin position="13"/>
        <end position="429"/>
    </location>
</feature>
<feature type="transmembrane region" description="Helical" evidence="10">
    <location>
        <begin position="309"/>
        <end position="329"/>
    </location>
</feature>
<evidence type="ECO:0000256" key="4">
    <source>
        <dbReference type="ARBA" id="ARBA00022692"/>
    </source>
</evidence>
<reference evidence="12 13" key="1">
    <citation type="submission" date="2019-11" db="EMBL/GenBank/DDBJ databases">
        <title>Terrilactibacillus tamarindus sp. nov. BCM23-1 isolated from bark of Tamarindus indica.</title>
        <authorList>
            <person name="Kingkaew E."/>
            <person name="Tanasupawat S."/>
        </authorList>
    </citation>
    <scope>NUCLEOTIDE SEQUENCE [LARGE SCALE GENOMIC DNA]</scope>
    <source>
        <strain evidence="12 13">BCM23-1</strain>
    </source>
</reference>
<feature type="transmembrane region" description="Helical" evidence="10">
    <location>
        <begin position="216"/>
        <end position="233"/>
    </location>
</feature>
<dbReference type="RefSeq" id="WP_155217406.1">
    <property type="nucleotide sequence ID" value="NZ_WNHB01000006.1"/>
</dbReference>
<dbReference type="AlphaFoldDB" id="A0A6N8CMQ8"/>
<evidence type="ECO:0000256" key="5">
    <source>
        <dbReference type="ARBA" id="ARBA00022989"/>
    </source>
</evidence>
<gene>
    <name evidence="12" type="ORF">GMB86_04915</name>
</gene>
<dbReference type="Pfam" id="PF00999">
    <property type="entry name" value="Na_H_Exchanger"/>
    <property type="match status" value="1"/>
</dbReference>
<organism evidence="12 13">
    <name type="scientific">Terrilactibacillus tamarindi</name>
    <dbReference type="NCBI Taxonomy" id="2599694"/>
    <lineage>
        <taxon>Bacteria</taxon>
        <taxon>Bacillati</taxon>
        <taxon>Bacillota</taxon>
        <taxon>Bacilli</taxon>
        <taxon>Bacillales</taxon>
        <taxon>Bacillaceae</taxon>
        <taxon>Terrilactibacillus</taxon>
    </lineage>
</organism>
<feature type="transmembrane region" description="Helical" evidence="10">
    <location>
        <begin position="405"/>
        <end position="428"/>
    </location>
</feature>
<keyword evidence="4 10" id="KW-0812">Transmembrane</keyword>
<evidence type="ECO:0000313" key="12">
    <source>
        <dbReference type="EMBL" id="MTT31359.1"/>
    </source>
</evidence>
<keyword evidence="2" id="KW-0813">Transport</keyword>
<dbReference type="Proteomes" id="UP000440978">
    <property type="component" value="Unassembled WGS sequence"/>
</dbReference>
<keyword evidence="3" id="KW-1003">Cell membrane</keyword>